<dbReference type="PANTHER" id="PTHR38011">
    <property type="entry name" value="DIHYDROFOLATE REDUCTASE FAMILY PROTEIN (AFU_ORTHOLOGUE AFUA_8G06820)"/>
    <property type="match status" value="1"/>
</dbReference>
<accession>A0ABR8QLD2</accession>
<dbReference type="InterPro" id="IPR024072">
    <property type="entry name" value="DHFR-like_dom_sf"/>
</dbReference>
<dbReference type="InterPro" id="IPR050765">
    <property type="entry name" value="Riboflavin_Biosynth_HTPR"/>
</dbReference>
<name>A0ABR8QLD2_9BACI</name>
<dbReference type="Pfam" id="PF01872">
    <property type="entry name" value="RibD_C"/>
    <property type="match status" value="1"/>
</dbReference>
<dbReference type="Proteomes" id="UP000657931">
    <property type="component" value="Unassembled WGS sequence"/>
</dbReference>
<dbReference type="EMBL" id="JACSQT010000002">
    <property type="protein sequence ID" value="MBD7936328.1"/>
    <property type="molecule type" value="Genomic_DNA"/>
</dbReference>
<evidence type="ECO:0000256" key="1">
    <source>
        <dbReference type="ARBA" id="ARBA00005104"/>
    </source>
</evidence>
<organism evidence="5 6">
    <name type="scientific">Cytobacillus stercorigallinarum</name>
    <dbReference type="NCBI Taxonomy" id="2762240"/>
    <lineage>
        <taxon>Bacteria</taxon>
        <taxon>Bacillati</taxon>
        <taxon>Bacillota</taxon>
        <taxon>Bacilli</taxon>
        <taxon>Bacillales</taxon>
        <taxon>Bacillaceae</taxon>
        <taxon>Cytobacillus</taxon>
    </lineage>
</organism>
<keyword evidence="2" id="KW-0521">NADP</keyword>
<dbReference type="RefSeq" id="WP_191811467.1">
    <property type="nucleotide sequence ID" value="NZ_JACSQT010000002.1"/>
</dbReference>
<dbReference type="InterPro" id="IPR002734">
    <property type="entry name" value="RibDG_C"/>
</dbReference>
<sequence>MTRPHIVCQILATIDGRTKYDFLSLEDVYPVSKVFNSKFTEYKPDAFAAGRVSLDGSFASNDPIDLAPFHGKEINRNDFIANADAGLYLIAIDAKGKLKWKTNMTSADYGVSGNAHVVAVLSENVDNAYLAYLQSIGVSYIFAGAEALNFTAAAEKLYKYFGIKKMIVEGGPMVNGSFAYEGLIDELSLIVAPIVDDSVEKSSLFEKSPSLTGNIPPMEFSFEKMEQVEQDIIWLNYKKKGVSYSSKD</sequence>
<protein>
    <submittedName>
        <fullName evidence="5">Dihydrofolate reductase family protein</fullName>
    </submittedName>
</protein>
<comment type="caution">
    <text evidence="5">The sequence shown here is derived from an EMBL/GenBank/DDBJ whole genome shotgun (WGS) entry which is preliminary data.</text>
</comment>
<reference evidence="5 6" key="1">
    <citation type="submission" date="2020-08" db="EMBL/GenBank/DDBJ databases">
        <title>A Genomic Blueprint of the Chicken Gut Microbiome.</title>
        <authorList>
            <person name="Gilroy R."/>
            <person name="Ravi A."/>
            <person name="Getino M."/>
            <person name="Pursley I."/>
            <person name="Horton D.L."/>
            <person name="Alikhan N.-F."/>
            <person name="Baker D."/>
            <person name="Gharbi K."/>
            <person name="Hall N."/>
            <person name="Watson M."/>
            <person name="Adriaenssens E.M."/>
            <person name="Foster-Nyarko E."/>
            <person name="Jarju S."/>
            <person name="Secka A."/>
            <person name="Antonio M."/>
            <person name="Oren A."/>
            <person name="Chaudhuri R."/>
            <person name="La Ragione R.M."/>
            <person name="Hildebrand F."/>
            <person name="Pallen M.J."/>
        </authorList>
    </citation>
    <scope>NUCLEOTIDE SEQUENCE [LARGE SCALE GENOMIC DNA]</scope>
    <source>
        <strain evidence="5 6">Sa5YUA1</strain>
    </source>
</reference>
<keyword evidence="6" id="KW-1185">Reference proteome</keyword>
<comment type="pathway">
    <text evidence="1">Cofactor biosynthesis; riboflavin biosynthesis.</text>
</comment>
<gene>
    <name evidence="5" type="ORF">H9655_04760</name>
</gene>
<feature type="domain" description="Bacterial bifunctional deaminase-reductase C-terminal" evidence="4">
    <location>
        <begin position="114"/>
        <end position="233"/>
    </location>
</feature>
<keyword evidence="3" id="KW-0560">Oxidoreductase</keyword>
<evidence type="ECO:0000313" key="6">
    <source>
        <dbReference type="Proteomes" id="UP000657931"/>
    </source>
</evidence>
<evidence type="ECO:0000256" key="3">
    <source>
        <dbReference type="ARBA" id="ARBA00023002"/>
    </source>
</evidence>
<dbReference type="PANTHER" id="PTHR38011:SF7">
    <property type="entry name" value="2,5-DIAMINO-6-RIBOSYLAMINO-4(3H)-PYRIMIDINONE 5'-PHOSPHATE REDUCTASE"/>
    <property type="match status" value="1"/>
</dbReference>
<proteinExistence type="predicted"/>
<evidence type="ECO:0000259" key="4">
    <source>
        <dbReference type="Pfam" id="PF01872"/>
    </source>
</evidence>
<evidence type="ECO:0000256" key="2">
    <source>
        <dbReference type="ARBA" id="ARBA00022857"/>
    </source>
</evidence>
<evidence type="ECO:0000313" key="5">
    <source>
        <dbReference type="EMBL" id="MBD7936328.1"/>
    </source>
</evidence>
<dbReference type="Gene3D" id="3.40.430.10">
    <property type="entry name" value="Dihydrofolate Reductase, subunit A"/>
    <property type="match status" value="1"/>
</dbReference>
<dbReference type="SUPFAM" id="SSF53597">
    <property type="entry name" value="Dihydrofolate reductase-like"/>
    <property type="match status" value="1"/>
</dbReference>